<dbReference type="KEGG" id="rfr:Rfer_2259"/>
<gene>
    <name evidence="4" type="ordered locus">Rfer_2259</name>
</gene>
<dbReference type="PRINTS" id="PR01415">
    <property type="entry name" value="ANKYRIN"/>
</dbReference>
<keyword evidence="5" id="KW-1185">Reference proteome</keyword>
<feature type="repeat" description="ANK" evidence="3">
    <location>
        <begin position="152"/>
        <end position="184"/>
    </location>
</feature>
<dbReference type="eggNOG" id="COG0666">
    <property type="taxonomic scope" value="Bacteria"/>
</dbReference>
<evidence type="ECO:0000313" key="5">
    <source>
        <dbReference type="Proteomes" id="UP000008332"/>
    </source>
</evidence>
<organism evidence="4 5">
    <name type="scientific">Albidiferax ferrireducens (strain ATCC BAA-621 / DSM 15236 / T118)</name>
    <name type="common">Rhodoferax ferrireducens</name>
    <dbReference type="NCBI Taxonomy" id="338969"/>
    <lineage>
        <taxon>Bacteria</taxon>
        <taxon>Pseudomonadati</taxon>
        <taxon>Pseudomonadota</taxon>
        <taxon>Betaproteobacteria</taxon>
        <taxon>Burkholderiales</taxon>
        <taxon>Comamonadaceae</taxon>
        <taxon>Rhodoferax</taxon>
    </lineage>
</organism>
<reference evidence="5" key="1">
    <citation type="submission" date="2006-02" db="EMBL/GenBank/DDBJ databases">
        <title>Complete sequence of chromosome of Rhodoferax ferrireducens DSM 15236.</title>
        <authorList>
            <person name="Copeland A."/>
            <person name="Lucas S."/>
            <person name="Lapidus A."/>
            <person name="Barry K."/>
            <person name="Detter J.C."/>
            <person name="Glavina del Rio T."/>
            <person name="Hammon N."/>
            <person name="Israni S."/>
            <person name="Pitluck S."/>
            <person name="Brettin T."/>
            <person name="Bruce D."/>
            <person name="Han C."/>
            <person name="Tapia R."/>
            <person name="Gilna P."/>
            <person name="Kiss H."/>
            <person name="Schmutz J."/>
            <person name="Larimer F."/>
            <person name="Land M."/>
            <person name="Kyrpides N."/>
            <person name="Ivanova N."/>
            <person name="Richardson P."/>
        </authorList>
    </citation>
    <scope>NUCLEOTIDE SEQUENCE [LARGE SCALE GENOMIC DNA]</scope>
    <source>
        <strain evidence="5">ATCC BAA-621 / DSM 15236 / T118</strain>
    </source>
</reference>
<dbReference type="Pfam" id="PF12796">
    <property type="entry name" value="Ank_2"/>
    <property type="match status" value="1"/>
</dbReference>
<dbReference type="HOGENOM" id="CLU_000134_18_0_4"/>
<proteinExistence type="predicted"/>
<evidence type="ECO:0000256" key="1">
    <source>
        <dbReference type="ARBA" id="ARBA00022737"/>
    </source>
</evidence>
<dbReference type="Proteomes" id="UP000008332">
    <property type="component" value="Chromosome"/>
</dbReference>
<dbReference type="OrthoDB" id="198309at2"/>
<keyword evidence="1" id="KW-0677">Repeat</keyword>
<evidence type="ECO:0000256" key="3">
    <source>
        <dbReference type="PROSITE-ProRule" id="PRU00023"/>
    </source>
</evidence>
<feature type="repeat" description="ANK" evidence="3">
    <location>
        <begin position="89"/>
        <end position="117"/>
    </location>
</feature>
<name>Q21W72_ALBFT</name>
<dbReference type="PROSITE" id="PS50297">
    <property type="entry name" value="ANK_REP_REGION"/>
    <property type="match status" value="3"/>
</dbReference>
<keyword evidence="2 3" id="KW-0040">ANK repeat</keyword>
<evidence type="ECO:0000256" key="2">
    <source>
        <dbReference type="ARBA" id="ARBA00023043"/>
    </source>
</evidence>
<dbReference type="InterPro" id="IPR036770">
    <property type="entry name" value="Ankyrin_rpt-contain_sf"/>
</dbReference>
<protein>
    <submittedName>
        <fullName evidence="4">Ankyrin</fullName>
    </submittedName>
</protein>
<dbReference type="PROSITE" id="PS50088">
    <property type="entry name" value="ANK_REPEAT"/>
    <property type="match status" value="3"/>
</dbReference>
<dbReference type="SUPFAM" id="SSF48403">
    <property type="entry name" value="Ankyrin repeat"/>
    <property type="match status" value="1"/>
</dbReference>
<dbReference type="Gene3D" id="1.25.40.20">
    <property type="entry name" value="Ankyrin repeat-containing domain"/>
    <property type="match status" value="1"/>
</dbReference>
<accession>Q21W72</accession>
<dbReference type="STRING" id="338969.Rfer_2259"/>
<evidence type="ECO:0000313" key="4">
    <source>
        <dbReference type="EMBL" id="ABD69981.1"/>
    </source>
</evidence>
<dbReference type="InterPro" id="IPR002110">
    <property type="entry name" value="Ankyrin_rpt"/>
</dbReference>
<dbReference type="AlphaFoldDB" id="Q21W72"/>
<dbReference type="RefSeq" id="WP_011464549.1">
    <property type="nucleotide sequence ID" value="NC_007908.1"/>
</dbReference>
<dbReference type="PANTHER" id="PTHR24171:SF8">
    <property type="entry name" value="BRCA1-ASSOCIATED RING DOMAIN PROTEIN 1"/>
    <property type="match status" value="1"/>
</dbReference>
<dbReference type="EMBL" id="CP000267">
    <property type="protein sequence ID" value="ABD69981.1"/>
    <property type="molecule type" value="Genomic_DNA"/>
</dbReference>
<feature type="repeat" description="ANK" evidence="3">
    <location>
        <begin position="119"/>
        <end position="151"/>
    </location>
</feature>
<sequence>MFNFKYIFYLIVLYSYSFCHAGSYDDFFTAIKHNDTHTVIGLLNRGFDANTLNPAGEHGLLLAIREPSLEVATVLINWPKTKVETRNRQDESPLMLAAINGLTEICQQLISKGADVNKPGWTPLHYAATHGHLAVMNLLLENYAYIDAVSPNGSTPLMMAASYGTPMAVKLLLEAGADPMLRNDLGLSAIDFAQRANRAESAEIISAFVRARQPKEKW</sequence>
<dbReference type="SMART" id="SM00248">
    <property type="entry name" value="ANK"/>
    <property type="match status" value="4"/>
</dbReference>
<dbReference type="PANTHER" id="PTHR24171">
    <property type="entry name" value="ANKYRIN REPEAT DOMAIN-CONTAINING PROTEIN 39-RELATED"/>
    <property type="match status" value="1"/>
</dbReference>